<feature type="transmembrane region" description="Helical" evidence="6">
    <location>
        <begin position="125"/>
        <end position="146"/>
    </location>
</feature>
<keyword evidence="4 6" id="KW-1133">Transmembrane helix</keyword>
<keyword evidence="2" id="KW-1003">Cell membrane</keyword>
<feature type="transmembrane region" description="Helical" evidence="6">
    <location>
        <begin position="386"/>
        <end position="404"/>
    </location>
</feature>
<dbReference type="PANTHER" id="PTHR30250">
    <property type="entry name" value="PST FAMILY PREDICTED COLANIC ACID TRANSPORTER"/>
    <property type="match status" value="1"/>
</dbReference>
<dbReference type="InterPro" id="IPR050833">
    <property type="entry name" value="Poly_Biosynth_Transport"/>
</dbReference>
<feature type="transmembrane region" description="Helical" evidence="6">
    <location>
        <begin position="84"/>
        <end position="105"/>
    </location>
</feature>
<dbReference type="Proteomes" id="UP000661691">
    <property type="component" value="Unassembled WGS sequence"/>
</dbReference>
<evidence type="ECO:0000256" key="6">
    <source>
        <dbReference type="SAM" id="Phobius"/>
    </source>
</evidence>
<proteinExistence type="predicted"/>
<feature type="transmembrane region" description="Helical" evidence="6">
    <location>
        <begin position="416"/>
        <end position="438"/>
    </location>
</feature>
<sequence>MNNLLKKLFSDSAAFAFSTMGNKLVAFLLAPVYISYLAKDEFAAWDQTNAYTLILTYLCILGTDAAMAYYFFDAKELRERRIYLSNALLFSSLVCIVVALIMYFIGEYVNPIVYGEVVRSDYKYLLFIATMATLGAIVIQHLLAYARYMQKKWLFNFFSMGYVIGSNLLSLWFVVYDSGIVGLFYGQLIGQITIAIILMILFRSEFILQFSKKHLTNLIKYGAPLVPTLISFWAITAIGRSVLVHIDGSQAALYSGALRVASMIVLITAPFQLAWRPFAMSIKSRDDAKRIYSLVGRILLVIGTLSIMVMTFFIKDFSAFYLKKLAPAYPYIWILSLGTLLNVLHTVFAVGLLINKQTKKISKAFLIASLIYVLGCLFLIPLYKLWGAVAMTLISYFLVILLVYKQNQKVYAINFRFPSIVIYLCIYIAVMTGITWIQLQSTIDLWRYDLLALCIMIVSVFISGLFSIRSLGLLKRLIIKK</sequence>
<feature type="transmembrane region" description="Helical" evidence="6">
    <location>
        <begin position="334"/>
        <end position="354"/>
    </location>
</feature>
<evidence type="ECO:0000256" key="2">
    <source>
        <dbReference type="ARBA" id="ARBA00022475"/>
    </source>
</evidence>
<protein>
    <submittedName>
        <fullName evidence="7">Polysaccharide biosynthesis C-terminal domain-containing protein</fullName>
    </submittedName>
</protein>
<feature type="transmembrane region" description="Helical" evidence="6">
    <location>
        <begin position="50"/>
        <end position="72"/>
    </location>
</feature>
<dbReference type="EMBL" id="JACXAH010000042">
    <property type="protein sequence ID" value="MBD1373862.1"/>
    <property type="molecule type" value="Genomic_DNA"/>
</dbReference>
<evidence type="ECO:0000256" key="5">
    <source>
        <dbReference type="ARBA" id="ARBA00023136"/>
    </source>
</evidence>
<evidence type="ECO:0000256" key="4">
    <source>
        <dbReference type="ARBA" id="ARBA00022989"/>
    </source>
</evidence>
<organism evidence="7 8">
    <name type="scientific">Polycladospora coralii</name>
    <dbReference type="NCBI Taxonomy" id="2771432"/>
    <lineage>
        <taxon>Bacteria</taxon>
        <taxon>Bacillati</taxon>
        <taxon>Bacillota</taxon>
        <taxon>Bacilli</taxon>
        <taxon>Bacillales</taxon>
        <taxon>Thermoactinomycetaceae</taxon>
        <taxon>Polycladospora</taxon>
    </lineage>
</organism>
<name>A0A926RVI1_9BACL</name>
<keyword evidence="8" id="KW-1185">Reference proteome</keyword>
<feature type="transmembrane region" description="Helical" evidence="6">
    <location>
        <begin position="361"/>
        <end position="380"/>
    </location>
</feature>
<feature type="transmembrane region" description="Helical" evidence="6">
    <location>
        <begin position="294"/>
        <end position="314"/>
    </location>
</feature>
<feature type="transmembrane region" description="Helical" evidence="6">
    <location>
        <begin position="223"/>
        <end position="246"/>
    </location>
</feature>
<evidence type="ECO:0000313" key="7">
    <source>
        <dbReference type="EMBL" id="MBD1373862.1"/>
    </source>
</evidence>
<feature type="transmembrane region" description="Helical" evidence="6">
    <location>
        <begin position="252"/>
        <end position="273"/>
    </location>
</feature>
<evidence type="ECO:0000313" key="8">
    <source>
        <dbReference type="Proteomes" id="UP000661691"/>
    </source>
</evidence>
<feature type="transmembrane region" description="Helical" evidence="6">
    <location>
        <begin position="153"/>
        <end position="174"/>
    </location>
</feature>
<comment type="caution">
    <text evidence="7">The sequence shown here is derived from an EMBL/GenBank/DDBJ whole genome shotgun (WGS) entry which is preliminary data.</text>
</comment>
<dbReference type="RefSeq" id="WP_191142822.1">
    <property type="nucleotide sequence ID" value="NZ_JACXAH010000042.1"/>
</dbReference>
<comment type="subcellular location">
    <subcellularLocation>
        <location evidence="1">Cell membrane</location>
        <topology evidence="1">Multi-pass membrane protein</topology>
    </subcellularLocation>
</comment>
<feature type="transmembrane region" description="Helical" evidence="6">
    <location>
        <begin position="450"/>
        <end position="474"/>
    </location>
</feature>
<keyword evidence="5 6" id="KW-0472">Membrane</keyword>
<keyword evidence="3 6" id="KW-0812">Transmembrane</keyword>
<gene>
    <name evidence="7" type="ORF">IC620_16075</name>
</gene>
<evidence type="ECO:0000256" key="1">
    <source>
        <dbReference type="ARBA" id="ARBA00004651"/>
    </source>
</evidence>
<dbReference type="PANTHER" id="PTHR30250:SF11">
    <property type="entry name" value="O-ANTIGEN TRANSPORTER-RELATED"/>
    <property type="match status" value="1"/>
</dbReference>
<dbReference type="AlphaFoldDB" id="A0A926RVI1"/>
<reference evidence="7" key="1">
    <citation type="submission" date="2020-09" db="EMBL/GenBank/DDBJ databases">
        <title>A novel bacterium of genus Hazenella, isolated from South China Sea.</title>
        <authorList>
            <person name="Huang H."/>
            <person name="Mo K."/>
            <person name="Hu Y."/>
        </authorList>
    </citation>
    <scope>NUCLEOTIDE SEQUENCE</scope>
    <source>
        <strain evidence="7">IB182357</strain>
    </source>
</reference>
<dbReference type="GO" id="GO:0005886">
    <property type="term" value="C:plasma membrane"/>
    <property type="evidence" value="ECO:0007669"/>
    <property type="project" value="UniProtKB-SubCell"/>
</dbReference>
<dbReference type="Pfam" id="PF01943">
    <property type="entry name" value="Polysacc_synt"/>
    <property type="match status" value="1"/>
</dbReference>
<accession>A0A926RVI1</accession>
<feature type="transmembrane region" description="Helical" evidence="6">
    <location>
        <begin position="180"/>
        <end position="202"/>
    </location>
</feature>
<dbReference type="InterPro" id="IPR002797">
    <property type="entry name" value="Polysacc_synth"/>
</dbReference>
<feature type="transmembrane region" description="Helical" evidence="6">
    <location>
        <begin position="12"/>
        <end position="38"/>
    </location>
</feature>
<evidence type="ECO:0000256" key="3">
    <source>
        <dbReference type="ARBA" id="ARBA00022692"/>
    </source>
</evidence>